<dbReference type="InterPro" id="IPR037138">
    <property type="entry name" value="His_deacetylse_dom_sf"/>
</dbReference>
<dbReference type="GO" id="GO:0004407">
    <property type="term" value="F:histone deacetylase activity"/>
    <property type="evidence" value="ECO:0007669"/>
    <property type="project" value="TreeGrafter"/>
</dbReference>
<proteinExistence type="inferred from homology"/>
<evidence type="ECO:0000313" key="4">
    <source>
        <dbReference type="Proteomes" id="UP000614424"/>
    </source>
</evidence>
<reference evidence="3 4" key="1">
    <citation type="submission" date="2020-08" db="EMBL/GenBank/DDBJ databases">
        <title>Bridging the membrane lipid divide: bacteria of the FCB group superphylum have the potential to synthesize archaeal ether lipids.</title>
        <authorList>
            <person name="Villanueva L."/>
            <person name="Von Meijenfeldt F.A.B."/>
            <person name="Westbye A.B."/>
            <person name="Yadav S."/>
            <person name="Hopmans E.C."/>
            <person name="Dutilh B.E."/>
            <person name="Sinninghe Damste J.S."/>
        </authorList>
    </citation>
    <scope>NUCLEOTIDE SEQUENCE [LARGE SCALE GENOMIC DNA]</scope>
    <source>
        <strain evidence="3">NIOZ-UU47</strain>
    </source>
</reference>
<dbReference type="Proteomes" id="UP000614424">
    <property type="component" value="Unassembled WGS sequence"/>
</dbReference>
<feature type="domain" description="Histone deacetylase" evidence="2">
    <location>
        <begin position="21"/>
        <end position="309"/>
    </location>
</feature>
<dbReference type="PANTHER" id="PTHR10625">
    <property type="entry name" value="HISTONE DEACETYLASE HDAC1-RELATED"/>
    <property type="match status" value="1"/>
</dbReference>
<dbReference type="Pfam" id="PF00850">
    <property type="entry name" value="Hist_deacetyl"/>
    <property type="match status" value="1"/>
</dbReference>
<evidence type="ECO:0000256" key="1">
    <source>
        <dbReference type="ARBA" id="ARBA00005947"/>
    </source>
</evidence>
<dbReference type="EMBL" id="JACNJZ010000138">
    <property type="protein sequence ID" value="MBC8318197.1"/>
    <property type="molecule type" value="Genomic_DNA"/>
</dbReference>
<dbReference type="InterPro" id="IPR023801">
    <property type="entry name" value="His_deacetylse_dom"/>
</dbReference>
<protein>
    <submittedName>
        <fullName evidence="3">Histone deacetylase</fullName>
    </submittedName>
</protein>
<dbReference type="InterPro" id="IPR023696">
    <property type="entry name" value="Ureohydrolase_dom_sf"/>
</dbReference>
<dbReference type="GO" id="GO:0040029">
    <property type="term" value="P:epigenetic regulation of gene expression"/>
    <property type="evidence" value="ECO:0007669"/>
    <property type="project" value="TreeGrafter"/>
</dbReference>
<dbReference type="PRINTS" id="PR01270">
    <property type="entry name" value="HDASUPER"/>
</dbReference>
<sequence>MARTAIFKDALYMEHDPGYSHVESPDRLRVIYEELEQREDTRDFLFPNADPASRDILLMNHSENLVARIEQTAGRTFDALDPDTSTSPLSYDAACLAAGAAVEGVKLLSAGEVDNCFALVRPPGHHAEYDRAMGFCLFNNVAIAARYALEHEQLERVLIMDWDLHHGNGTQHSFYDTDQVLYFSTHQYPYYPGSGAASEIGTGKGQGYTVNVPLSGGQGDMAFARIFNELLAPITRQYKPQMILVSAGFDTYQGDPLGGMNVTPAGFAYMARVLKELAEEVCDGRLLLTLEGGYSLTGLRDGTMAVLDELNDSGYLSEEDLSRFRNSSDSLPLLNSAQTIAKNFWKL</sequence>
<dbReference type="CDD" id="cd09992">
    <property type="entry name" value="HDAC_classII"/>
    <property type="match status" value="1"/>
</dbReference>
<dbReference type="AlphaFoldDB" id="A0A8J6NEN3"/>
<comment type="similarity">
    <text evidence="1">Belongs to the histone deacetylase family.</text>
</comment>
<dbReference type="Gene3D" id="3.40.800.20">
    <property type="entry name" value="Histone deacetylase domain"/>
    <property type="match status" value="1"/>
</dbReference>
<dbReference type="InterPro" id="IPR000286">
    <property type="entry name" value="HDACs"/>
</dbReference>
<gene>
    <name evidence="3" type="ORF">H8E41_09845</name>
</gene>
<dbReference type="PANTHER" id="PTHR10625:SF10">
    <property type="entry name" value="HISTONE DEACETYLASE HDAC1"/>
    <property type="match status" value="1"/>
</dbReference>
<evidence type="ECO:0000313" key="3">
    <source>
        <dbReference type="EMBL" id="MBC8318197.1"/>
    </source>
</evidence>
<evidence type="ECO:0000259" key="2">
    <source>
        <dbReference type="Pfam" id="PF00850"/>
    </source>
</evidence>
<dbReference type="SUPFAM" id="SSF52768">
    <property type="entry name" value="Arginase/deacetylase"/>
    <property type="match status" value="1"/>
</dbReference>
<organism evidence="3 4">
    <name type="scientific">Candidatus Desulfobia pelagia</name>
    <dbReference type="NCBI Taxonomy" id="2841692"/>
    <lineage>
        <taxon>Bacteria</taxon>
        <taxon>Pseudomonadati</taxon>
        <taxon>Thermodesulfobacteriota</taxon>
        <taxon>Desulfobulbia</taxon>
        <taxon>Desulfobulbales</taxon>
        <taxon>Desulfobulbaceae</taxon>
        <taxon>Candidatus Desulfobia</taxon>
    </lineage>
</organism>
<comment type="caution">
    <text evidence="3">The sequence shown here is derived from an EMBL/GenBank/DDBJ whole genome shotgun (WGS) entry which is preliminary data.</text>
</comment>
<accession>A0A8J6NEN3</accession>
<name>A0A8J6NEN3_9BACT</name>